<evidence type="ECO:0000256" key="1">
    <source>
        <dbReference type="SAM" id="Phobius"/>
    </source>
</evidence>
<comment type="caution">
    <text evidence="2">The sequence shown here is derived from an EMBL/GenBank/DDBJ whole genome shotgun (WGS) entry which is preliminary data.</text>
</comment>
<gene>
    <name evidence="2" type="ORF">C493_02061</name>
</gene>
<feature type="transmembrane region" description="Helical" evidence="1">
    <location>
        <begin position="9"/>
        <end position="27"/>
    </location>
</feature>
<keyword evidence="1" id="KW-0812">Transmembrane</keyword>
<accession>L9XIS1</accession>
<protein>
    <submittedName>
        <fullName evidence="2">Uncharacterized protein</fullName>
    </submittedName>
</protein>
<dbReference type="EMBL" id="AOHZ01000011">
    <property type="protein sequence ID" value="ELY61610.1"/>
    <property type="molecule type" value="Genomic_DNA"/>
</dbReference>
<proteinExistence type="predicted"/>
<feature type="transmembrane region" description="Helical" evidence="1">
    <location>
        <begin position="33"/>
        <end position="50"/>
    </location>
</feature>
<keyword evidence="1" id="KW-0472">Membrane</keyword>
<keyword evidence="1" id="KW-1133">Transmembrane helix</keyword>
<keyword evidence="3" id="KW-1185">Reference proteome</keyword>
<evidence type="ECO:0000313" key="2">
    <source>
        <dbReference type="EMBL" id="ELY61610.1"/>
    </source>
</evidence>
<sequence length="80" mass="7980">MDVTAIRQAIGLAIGFTVGLALVALATGDLPDSSFLFGLLLAPLVVLALSRIDGPLNERAGKVGAIVVSAVLVGAALLLV</sequence>
<dbReference type="AlphaFoldDB" id="L9XIS1"/>
<organism evidence="2 3">
    <name type="scientific">Natronolimnohabitans innermongolicus JCM 12255</name>
    <dbReference type="NCBI Taxonomy" id="1227499"/>
    <lineage>
        <taxon>Archaea</taxon>
        <taxon>Methanobacteriati</taxon>
        <taxon>Methanobacteriota</taxon>
        <taxon>Stenosarchaea group</taxon>
        <taxon>Halobacteria</taxon>
        <taxon>Halobacteriales</taxon>
        <taxon>Natrialbaceae</taxon>
        <taxon>Natronolimnohabitans</taxon>
    </lineage>
</organism>
<feature type="transmembrane region" description="Helical" evidence="1">
    <location>
        <begin position="62"/>
        <end position="79"/>
    </location>
</feature>
<dbReference type="eggNOG" id="ENOG502N5M6">
    <property type="taxonomic scope" value="Archaea"/>
</dbReference>
<dbReference type="Proteomes" id="UP000011602">
    <property type="component" value="Unassembled WGS sequence"/>
</dbReference>
<name>L9XIS1_9EURY</name>
<dbReference type="RefSeq" id="WP_007257723.1">
    <property type="nucleotide sequence ID" value="NZ_AOHZ01000011.1"/>
</dbReference>
<evidence type="ECO:0000313" key="3">
    <source>
        <dbReference type="Proteomes" id="UP000011602"/>
    </source>
</evidence>
<reference evidence="2 3" key="1">
    <citation type="journal article" date="2014" name="PLoS Genet.">
        <title>Phylogenetically driven sequencing of extremely halophilic archaea reveals strategies for static and dynamic osmo-response.</title>
        <authorList>
            <person name="Becker E.A."/>
            <person name="Seitzer P.M."/>
            <person name="Tritt A."/>
            <person name="Larsen D."/>
            <person name="Krusor M."/>
            <person name="Yao A.I."/>
            <person name="Wu D."/>
            <person name="Madern D."/>
            <person name="Eisen J.A."/>
            <person name="Darling A.E."/>
            <person name="Facciotti M.T."/>
        </authorList>
    </citation>
    <scope>NUCLEOTIDE SEQUENCE [LARGE SCALE GENOMIC DNA]</scope>
    <source>
        <strain evidence="2 3">JCM 12255</strain>
    </source>
</reference>